<accession>A0A3B0ZWT1</accession>
<gene>
    <name evidence="1" type="ORF">MNBD_GAMMA16-1701</name>
</gene>
<dbReference type="Pfam" id="PF13975">
    <property type="entry name" value="gag-asp_proteas"/>
    <property type="match status" value="1"/>
</dbReference>
<proteinExistence type="predicted"/>
<dbReference type="SUPFAM" id="SSF50630">
    <property type="entry name" value="Acid proteases"/>
    <property type="match status" value="1"/>
</dbReference>
<dbReference type="CDD" id="cd05483">
    <property type="entry name" value="retropepsin_like_bacteria"/>
    <property type="match status" value="1"/>
</dbReference>
<evidence type="ECO:0008006" key="2">
    <source>
        <dbReference type="Google" id="ProtNLM"/>
    </source>
</evidence>
<dbReference type="InterPro" id="IPR034122">
    <property type="entry name" value="Retropepsin-like_bacterial"/>
</dbReference>
<protein>
    <recommendedName>
        <fullName evidence="2">Peptidase A2 domain-containing protein</fullName>
    </recommendedName>
</protein>
<organism evidence="1">
    <name type="scientific">hydrothermal vent metagenome</name>
    <dbReference type="NCBI Taxonomy" id="652676"/>
    <lineage>
        <taxon>unclassified sequences</taxon>
        <taxon>metagenomes</taxon>
        <taxon>ecological metagenomes</taxon>
    </lineage>
</organism>
<sequence>MNKGLIVSVFFVGIATGWLLRGNGDLLSLQTPSTLMPIQANGTTGNVNTNVALASPPPHAAAPKEKIEESPNNQNLNELKNLLRMSKYDAVIAWLTVQEQAGVDVEGLRQIIMAHARTRVQQKNVVSAIRLLELLINHLPQAFDERIQLAALYQQEQQFYAQLTTLFNALAVTTSNLQVTQLDHLIEQAVKFAKANIGETDINANIKLYEFLIHQRAAHTSYYIELSALLIKASRLDAAIMQLNVVQHDPFVGDVAQQMLIEIERLKLLTLETPVALERKGNHFIVDAMLNDYELRLMIDTGASLTVLSNSVARALGLHESNALQRLLVNTANGSTEALLYRLETMTIGEFNVSSIDIAVVANLEINGASGLLGMNFLQNFEFRIDQKNEQLFLKYRE</sequence>
<dbReference type="NCBIfam" id="TIGR02281">
    <property type="entry name" value="clan_AA_DTGA"/>
    <property type="match status" value="1"/>
</dbReference>
<name>A0A3B0ZWT1_9ZZZZ</name>
<dbReference type="InterPro" id="IPR011969">
    <property type="entry name" value="Clan_AA_Asp_peptidase_C"/>
</dbReference>
<evidence type="ECO:0000313" key="1">
    <source>
        <dbReference type="EMBL" id="VAW85914.1"/>
    </source>
</evidence>
<dbReference type="Gene3D" id="2.40.70.10">
    <property type="entry name" value="Acid Proteases"/>
    <property type="match status" value="1"/>
</dbReference>
<reference evidence="1" key="1">
    <citation type="submission" date="2018-06" db="EMBL/GenBank/DDBJ databases">
        <authorList>
            <person name="Zhirakovskaya E."/>
        </authorList>
    </citation>
    <scope>NUCLEOTIDE SEQUENCE</scope>
</reference>
<dbReference type="AlphaFoldDB" id="A0A3B0ZWT1"/>
<dbReference type="EMBL" id="UOFO01000083">
    <property type="protein sequence ID" value="VAW85914.1"/>
    <property type="molecule type" value="Genomic_DNA"/>
</dbReference>
<dbReference type="InterPro" id="IPR021109">
    <property type="entry name" value="Peptidase_aspartic_dom_sf"/>
</dbReference>